<keyword evidence="3" id="KW-1185">Reference proteome</keyword>
<sequence>MSDVQEQQAEIERDRRSERRLIWQALVAIAVVVVLVVLREWLSR</sequence>
<comment type="caution">
    <text evidence="2">The sequence shown here is derived from an EMBL/GenBank/DDBJ whole genome shotgun (WGS) entry which is preliminary data.</text>
</comment>
<dbReference type="Proteomes" id="UP001501599">
    <property type="component" value="Unassembled WGS sequence"/>
</dbReference>
<keyword evidence="1" id="KW-1133">Transmembrane helix</keyword>
<evidence type="ECO:0000313" key="3">
    <source>
        <dbReference type="Proteomes" id="UP001501599"/>
    </source>
</evidence>
<accession>A0ABP5MG93</accession>
<gene>
    <name evidence="2" type="ORF">GCM10009846_16110</name>
</gene>
<name>A0ABP5MG93_9MICO</name>
<dbReference type="RefSeq" id="WP_344342476.1">
    <property type="nucleotide sequence ID" value="NZ_BAAAQT010000005.1"/>
</dbReference>
<organism evidence="2 3">
    <name type="scientific">Agrococcus versicolor</name>
    <dbReference type="NCBI Taxonomy" id="501482"/>
    <lineage>
        <taxon>Bacteria</taxon>
        <taxon>Bacillati</taxon>
        <taxon>Actinomycetota</taxon>
        <taxon>Actinomycetes</taxon>
        <taxon>Micrococcales</taxon>
        <taxon>Microbacteriaceae</taxon>
        <taxon>Agrococcus</taxon>
    </lineage>
</organism>
<evidence type="ECO:0000256" key="1">
    <source>
        <dbReference type="SAM" id="Phobius"/>
    </source>
</evidence>
<evidence type="ECO:0000313" key="2">
    <source>
        <dbReference type="EMBL" id="GAA2173571.1"/>
    </source>
</evidence>
<reference evidence="3" key="1">
    <citation type="journal article" date="2019" name="Int. J. Syst. Evol. Microbiol.">
        <title>The Global Catalogue of Microorganisms (GCM) 10K type strain sequencing project: providing services to taxonomists for standard genome sequencing and annotation.</title>
        <authorList>
            <consortium name="The Broad Institute Genomics Platform"/>
            <consortium name="The Broad Institute Genome Sequencing Center for Infectious Disease"/>
            <person name="Wu L."/>
            <person name="Ma J."/>
        </authorList>
    </citation>
    <scope>NUCLEOTIDE SEQUENCE [LARGE SCALE GENOMIC DNA]</scope>
    <source>
        <strain evidence="3">JCM 16026</strain>
    </source>
</reference>
<protein>
    <submittedName>
        <fullName evidence="2">Uncharacterized protein</fullName>
    </submittedName>
</protein>
<dbReference type="EMBL" id="BAAAQT010000005">
    <property type="protein sequence ID" value="GAA2173571.1"/>
    <property type="molecule type" value="Genomic_DNA"/>
</dbReference>
<keyword evidence="1" id="KW-0812">Transmembrane</keyword>
<feature type="transmembrane region" description="Helical" evidence="1">
    <location>
        <begin position="21"/>
        <end position="42"/>
    </location>
</feature>
<proteinExistence type="predicted"/>
<keyword evidence="1" id="KW-0472">Membrane</keyword>